<name>A0A267GQS6_9PLAT</name>
<gene>
    <name evidence="16" type="ORF">BOX15_Mlig027089g3</name>
</gene>
<evidence type="ECO:0000256" key="8">
    <source>
        <dbReference type="ARBA" id="ARBA00023136"/>
    </source>
</evidence>
<reference evidence="16 17" key="1">
    <citation type="submission" date="2017-06" db="EMBL/GenBank/DDBJ databases">
        <title>A platform for efficient transgenesis in Macrostomum lignano, a flatworm model organism for stem cell research.</title>
        <authorList>
            <person name="Berezikov E."/>
        </authorList>
    </citation>
    <scope>NUCLEOTIDE SEQUENCE [LARGE SCALE GENOMIC DNA]</scope>
    <source>
        <strain evidence="16">DV1</strain>
        <tissue evidence="16">Whole organism</tissue>
    </source>
</reference>
<keyword evidence="8 13" id="KW-0472">Membrane</keyword>
<dbReference type="CDD" id="cd11304">
    <property type="entry name" value="Cadherin_repeat"/>
    <property type="match status" value="6"/>
</dbReference>
<evidence type="ECO:0000256" key="1">
    <source>
        <dbReference type="ARBA" id="ARBA00004167"/>
    </source>
</evidence>
<feature type="domain" description="Cadherin" evidence="15">
    <location>
        <begin position="720"/>
        <end position="836"/>
    </location>
</feature>
<evidence type="ECO:0000256" key="14">
    <source>
        <dbReference type="SAM" id="SignalP"/>
    </source>
</evidence>
<evidence type="ECO:0000256" key="11">
    <source>
        <dbReference type="PROSITE-ProRule" id="PRU00043"/>
    </source>
</evidence>
<dbReference type="InterPro" id="IPR020894">
    <property type="entry name" value="Cadherin_CS"/>
</dbReference>
<dbReference type="GO" id="GO:0007156">
    <property type="term" value="P:homophilic cell adhesion via plasma membrane adhesion molecules"/>
    <property type="evidence" value="ECO:0007669"/>
    <property type="project" value="InterPro"/>
</dbReference>
<keyword evidence="7 13" id="KW-1133">Transmembrane helix</keyword>
<dbReference type="Gene3D" id="2.60.40.60">
    <property type="entry name" value="Cadherins"/>
    <property type="match status" value="6"/>
</dbReference>
<dbReference type="PANTHER" id="PTHR24028">
    <property type="entry name" value="CADHERIN-87A"/>
    <property type="match status" value="1"/>
</dbReference>
<comment type="subcellular location">
    <subcellularLocation>
        <location evidence="1">Membrane</location>
        <topology evidence="1">Single-pass membrane protein</topology>
    </subcellularLocation>
</comment>
<feature type="compositionally biased region" description="Low complexity" evidence="12">
    <location>
        <begin position="1107"/>
        <end position="1116"/>
    </location>
</feature>
<dbReference type="Pfam" id="PF00028">
    <property type="entry name" value="Cadherin"/>
    <property type="match status" value="3"/>
</dbReference>
<keyword evidence="9" id="KW-1015">Disulfide bond</keyword>
<keyword evidence="6 11" id="KW-0106">Calcium</keyword>
<evidence type="ECO:0000256" key="12">
    <source>
        <dbReference type="SAM" id="MobiDB-lite"/>
    </source>
</evidence>
<evidence type="ECO:0000313" key="16">
    <source>
        <dbReference type="EMBL" id="PAA87632.1"/>
    </source>
</evidence>
<keyword evidence="4 14" id="KW-0732">Signal</keyword>
<feature type="chain" id="PRO_5012356894" description="Cadherin domain-containing protein" evidence="14">
    <location>
        <begin position="23"/>
        <end position="1131"/>
    </location>
</feature>
<protein>
    <recommendedName>
        <fullName evidence="15">Cadherin domain-containing protein</fullName>
    </recommendedName>
</protein>
<evidence type="ECO:0000313" key="17">
    <source>
        <dbReference type="Proteomes" id="UP000215902"/>
    </source>
</evidence>
<feature type="domain" description="Cadherin" evidence="15">
    <location>
        <begin position="295"/>
        <end position="382"/>
    </location>
</feature>
<feature type="compositionally biased region" description="Pro residues" evidence="12">
    <location>
        <begin position="928"/>
        <end position="939"/>
    </location>
</feature>
<proteinExistence type="predicted"/>
<evidence type="ECO:0000259" key="15">
    <source>
        <dbReference type="PROSITE" id="PS50268"/>
    </source>
</evidence>
<keyword evidence="17" id="KW-1185">Reference proteome</keyword>
<dbReference type="OrthoDB" id="6252479at2759"/>
<dbReference type="EMBL" id="NIVC01000223">
    <property type="protein sequence ID" value="PAA87632.1"/>
    <property type="molecule type" value="Genomic_DNA"/>
</dbReference>
<dbReference type="STRING" id="282301.A0A267GQS6"/>
<feature type="compositionally biased region" description="Gly residues" evidence="12">
    <location>
        <begin position="1117"/>
        <end position="1131"/>
    </location>
</feature>
<dbReference type="AlphaFoldDB" id="A0A267GQS6"/>
<dbReference type="InterPro" id="IPR050174">
    <property type="entry name" value="Protocadherin/Cadherin-CA"/>
</dbReference>
<feature type="domain" description="Cadherin" evidence="15">
    <location>
        <begin position="497"/>
        <end position="604"/>
    </location>
</feature>
<keyword evidence="2" id="KW-0245">EGF-like domain</keyword>
<dbReference type="PANTHER" id="PTHR24028:SF328">
    <property type="entry name" value="CADHERIN-3"/>
    <property type="match status" value="1"/>
</dbReference>
<feature type="compositionally biased region" description="Polar residues" evidence="12">
    <location>
        <begin position="1097"/>
        <end position="1106"/>
    </location>
</feature>
<evidence type="ECO:0000256" key="4">
    <source>
        <dbReference type="ARBA" id="ARBA00022729"/>
    </source>
</evidence>
<evidence type="ECO:0000256" key="5">
    <source>
        <dbReference type="ARBA" id="ARBA00022737"/>
    </source>
</evidence>
<feature type="domain" description="Cadherin" evidence="15">
    <location>
        <begin position="404"/>
        <end position="495"/>
    </location>
</feature>
<dbReference type="SUPFAM" id="SSF49313">
    <property type="entry name" value="Cadherin-like"/>
    <property type="match status" value="6"/>
</dbReference>
<feature type="signal peptide" evidence="14">
    <location>
        <begin position="1"/>
        <end position="22"/>
    </location>
</feature>
<dbReference type="SMART" id="SM00112">
    <property type="entry name" value="CA"/>
    <property type="match status" value="5"/>
</dbReference>
<feature type="domain" description="Cadherin" evidence="15">
    <location>
        <begin position="100"/>
        <end position="160"/>
    </location>
</feature>
<organism evidence="16 17">
    <name type="scientific">Macrostomum lignano</name>
    <dbReference type="NCBI Taxonomy" id="282301"/>
    <lineage>
        <taxon>Eukaryota</taxon>
        <taxon>Metazoa</taxon>
        <taxon>Spiralia</taxon>
        <taxon>Lophotrochozoa</taxon>
        <taxon>Platyhelminthes</taxon>
        <taxon>Rhabditophora</taxon>
        <taxon>Macrostomorpha</taxon>
        <taxon>Macrostomida</taxon>
        <taxon>Macrostomidae</taxon>
        <taxon>Macrostomum</taxon>
    </lineage>
</organism>
<feature type="compositionally biased region" description="Basic and acidic residues" evidence="12">
    <location>
        <begin position="989"/>
        <end position="1004"/>
    </location>
</feature>
<keyword evidence="10" id="KW-0325">Glycoprotein</keyword>
<dbReference type="GO" id="GO:0005509">
    <property type="term" value="F:calcium ion binding"/>
    <property type="evidence" value="ECO:0007669"/>
    <property type="project" value="UniProtKB-UniRule"/>
</dbReference>
<sequence>MRQQQRLLLLELLLLLPPRWCGLTSPASAANIVGPKACRFSVVEGQAPVNAAIGGPSLYSCIGDSSLREEPGDIWLLQPPPGVPDRLDGKQVWNLLKVGSNGSIQVAQRIDREDPSLRCYKQEICSKEFSVLLRKQQRSNPYIQLATLDIKDYNDNSPVFGRENRELQAMEGLSNLLLYLPSVTDLDAGKNGQTMTRIVGHDAPVTRSDTVENPDSEKPKLRVNPALDYEQVQGFNITLEACDLGPVARSCSRIQVRIVVIDANDNEPRFSQPEFRLPDLPEDAFEKSGQARLAVGQLEASDRDSGDNGRIEFSLLSGQGSDWFAVDPNNGTVYQTAPINAALNPEISLRVRARDFGSPLRMEDTARVRIRLVDVNDHSPLISVISSGQARLIEGQDNSNFASISAIDSDLGEFGRVACAVDSESANRFQLQPISKDARFQQLSVSTKPGLVYDREVQASDTVGIICWDHGEPARTSSLTLTVSIVDVNEFPPVFNDTVVYNFRVAENRSAGERVGKMTATDRDATAEIEYSISDEGTALGCFSINSSTGLIVTKRRLDREDPVLALSGRPIYVITIQAFDGKYSATAKVNIRVIDVNDNPPLLEEASASMSVNESFGGDRVNNKFIGQLTYSDADESDSVNSRASFSLVHTLRSAQELRFSVSPDGHVTASGILDREASQRHLLVVRLTDHGTPALSSTATAVVRLQDLNDNPPRIWSPRPHQQLNLTEDSPPGVSFAEVNVTDADAECERRSSLDCLRSGGLQLRLERQAAALFSVNSSTGQLMVANPLTQGLHRLNLSVTDRGYPKPLTSWVEFSIRVSQRTDRGNHLLGGLFGSANNWTVLLVIVVASSFITVILVVAIVLLNRRQPCCLASGGSSSSSDDPDGGAGGDIVGGLGDKDPPDYQMEFMMEGTLRSQQQQQHQHRYPPPPPPPPLSPMNPMYGQHGMRRDQNGSGYHPLPYGAALLPWQLGAGGDYDVASADSGHGASEEEIHGEQRGEPHGSRYMSLPVGASRARSPVGCSCSSIMEEDPLLSQQQQQQHENIPLTLSGAGCSTFSRHQHHQQPVLNLLEDPQFNQVKLVGRSPNRLPPIAGSRSATPQQPLLSSFGGNQNQNSGGGGDGAGSGTAAV</sequence>
<comment type="caution">
    <text evidence="16">The sequence shown here is derived from an EMBL/GenBank/DDBJ whole genome shotgun (WGS) entry which is preliminary data.</text>
</comment>
<keyword evidence="3 13" id="KW-0812">Transmembrane</keyword>
<feature type="domain" description="Cadherin" evidence="15">
    <location>
        <begin position="605"/>
        <end position="717"/>
    </location>
</feature>
<feature type="region of interest" description="Disordered" evidence="12">
    <location>
        <begin position="1085"/>
        <end position="1131"/>
    </location>
</feature>
<dbReference type="PROSITE" id="PS50268">
    <property type="entry name" value="CADHERIN_2"/>
    <property type="match status" value="7"/>
</dbReference>
<feature type="region of interest" description="Disordered" evidence="12">
    <location>
        <begin position="875"/>
        <end position="942"/>
    </location>
</feature>
<feature type="transmembrane region" description="Helical" evidence="13">
    <location>
        <begin position="842"/>
        <end position="866"/>
    </location>
</feature>
<evidence type="ECO:0000256" key="3">
    <source>
        <dbReference type="ARBA" id="ARBA00022692"/>
    </source>
</evidence>
<evidence type="ECO:0000256" key="6">
    <source>
        <dbReference type="ARBA" id="ARBA00022837"/>
    </source>
</evidence>
<evidence type="ECO:0000256" key="13">
    <source>
        <dbReference type="SAM" id="Phobius"/>
    </source>
</evidence>
<dbReference type="FunFam" id="2.60.40.60:FF:000058">
    <property type="entry name" value="FAT atypical cadherin 3"/>
    <property type="match status" value="1"/>
</dbReference>
<feature type="region of interest" description="Disordered" evidence="12">
    <location>
        <begin position="983"/>
        <end position="1006"/>
    </location>
</feature>
<evidence type="ECO:0000256" key="9">
    <source>
        <dbReference type="ARBA" id="ARBA00023157"/>
    </source>
</evidence>
<dbReference type="Proteomes" id="UP000215902">
    <property type="component" value="Unassembled WGS sequence"/>
</dbReference>
<evidence type="ECO:0000256" key="10">
    <source>
        <dbReference type="ARBA" id="ARBA00023180"/>
    </source>
</evidence>
<evidence type="ECO:0000256" key="7">
    <source>
        <dbReference type="ARBA" id="ARBA00022989"/>
    </source>
</evidence>
<feature type="domain" description="Cadherin" evidence="15">
    <location>
        <begin position="182"/>
        <end position="270"/>
    </location>
</feature>
<dbReference type="InterPro" id="IPR015919">
    <property type="entry name" value="Cadherin-like_sf"/>
</dbReference>
<feature type="compositionally biased region" description="Gly residues" evidence="12">
    <location>
        <begin position="888"/>
        <end position="898"/>
    </location>
</feature>
<dbReference type="InterPro" id="IPR002126">
    <property type="entry name" value="Cadherin-like_dom"/>
</dbReference>
<accession>A0A267GQS6</accession>
<dbReference type="PROSITE" id="PS00232">
    <property type="entry name" value="CADHERIN_1"/>
    <property type="match status" value="2"/>
</dbReference>
<evidence type="ECO:0000256" key="2">
    <source>
        <dbReference type="ARBA" id="ARBA00022536"/>
    </source>
</evidence>
<keyword evidence="5" id="KW-0677">Repeat</keyword>
<dbReference type="GO" id="GO:0005886">
    <property type="term" value="C:plasma membrane"/>
    <property type="evidence" value="ECO:0007669"/>
    <property type="project" value="InterPro"/>
</dbReference>
<dbReference type="PRINTS" id="PR00205">
    <property type="entry name" value="CADHERIN"/>
</dbReference>